<proteinExistence type="inferred from homology"/>
<sequence length="248" mass="28811">MAFTLLLVLDACVNAQLNIRTFIDPEVCILYPNDINEAREYHGNFTQIFENYNHVTVSLTNYSHDNYDVIDILSHSNFENCDILGIYIDDPWVDFISFLQSQNNCTKFAAGKTHYVQLPRNQEWFAYAMDMKFCPLSDDLIGMFCDTQTPGTYITLAPDRRYTVIDIPEFTTRGYTLRSQNPFYLCQRITEGPWVNVHFFYNGNAPSGLVTQRINWGNVWTHVASFAHALYKVLDIFFNNNRSFEPRA</sequence>
<evidence type="ECO:0000256" key="3">
    <source>
        <dbReference type="ARBA" id="ARBA00022708"/>
    </source>
</evidence>
<comment type="function">
    <text evidence="12">Calcium-binding protein that interacts with rotavirus cell receptors once the initial attachment by VP4 has been achieved. Rotavirus attachment and entry into the host cell probably involves multiple sequential contacts between the outer capsid proteins VP4 and VP7, and the cell receptors. Following entry into the host cell, low intracellular or intravesicular Ca(2+) concentration probably causes the calcium-stabilized VP7 trimers to dissociate from the virion. This step is probably necessary for the membrane-disrupting entry step and the release of VP4, which is locked onto the virion by VP7.</text>
</comment>
<name>A0A509ZVX5_9REOV</name>
<keyword evidence="8 12" id="KW-0946">Virion</keyword>
<evidence type="ECO:0000256" key="4">
    <source>
        <dbReference type="ARBA" id="ARBA00022723"/>
    </source>
</evidence>
<comment type="subunit">
    <text evidence="12">Homotrimer; disulfide-linked. 2 Ca(2+) ions bound at each subunit interface in the trimer hold the trimer together. Interacts with the intermediate capsid protein VP6. Interacts with the outer capsid protein VP5*.</text>
</comment>
<keyword evidence="10 12" id="KW-0325">Glycoprotein</keyword>
<evidence type="ECO:0000256" key="6">
    <source>
        <dbReference type="ARBA" id="ARBA00022770"/>
    </source>
</evidence>
<evidence type="ECO:0000256" key="9">
    <source>
        <dbReference type="ARBA" id="ARBA00023157"/>
    </source>
</evidence>
<keyword evidence="5" id="KW-0732">Signal</keyword>
<accession>A0A509ZVX5</accession>
<dbReference type="InterPro" id="IPR008818">
    <property type="entry name" value="Rotavirus_VP7"/>
</dbReference>
<keyword evidence="9 12" id="KW-1015">Disulfide bond</keyword>
<keyword evidence="2 12" id="KW-0945">Host-virus interaction</keyword>
<reference evidence="13" key="1">
    <citation type="submission" date="2017-07" db="EMBL/GenBank/DDBJ databases">
        <title>Global phylogenetic analysis and classification of rotavirus B VP7 sequences and the porcine rotavirus B VP7 sequences evolution in United States.</title>
        <authorList>
            <person name="Chen F."/>
            <person name="Marthaler D.P."/>
        </authorList>
    </citation>
    <scope>NUCLEOTIDE SEQUENCE</scope>
    <source>
        <strain evidence="13">RVB/Pig-wt/USA/NE-19/2012</strain>
    </source>
</reference>
<evidence type="ECO:0000256" key="11">
    <source>
        <dbReference type="ARBA" id="ARBA00023184"/>
    </source>
</evidence>
<keyword evidence="4 12" id="KW-0479">Metal-binding</keyword>
<dbReference type="GO" id="GO:0039624">
    <property type="term" value="C:viral outer capsid"/>
    <property type="evidence" value="ECO:0007669"/>
    <property type="project" value="UniProtKB-UniRule"/>
</dbReference>
<gene>
    <name evidence="13" type="primary">VP7</name>
</gene>
<evidence type="ECO:0000256" key="5">
    <source>
        <dbReference type="ARBA" id="ARBA00022729"/>
    </source>
</evidence>
<comment type="similarity">
    <text evidence="12">Belongs to the rotavirus VP7 family.</text>
</comment>
<keyword evidence="3 12" id="KW-1146">T=13 icosahedral capsid protein</keyword>
<evidence type="ECO:0000256" key="12">
    <source>
        <dbReference type="HAMAP-Rule" id="MF_04130"/>
    </source>
</evidence>
<dbReference type="GO" id="GO:0039621">
    <property type="term" value="C:T=13 icosahedral viral capsid"/>
    <property type="evidence" value="ECO:0007669"/>
    <property type="project" value="UniProtKB-UniRule"/>
</dbReference>
<dbReference type="GO" id="GO:0016020">
    <property type="term" value="C:membrane"/>
    <property type="evidence" value="ECO:0007669"/>
    <property type="project" value="InterPro"/>
</dbReference>
<evidence type="ECO:0000256" key="7">
    <source>
        <dbReference type="ARBA" id="ARBA00022837"/>
    </source>
</evidence>
<keyword evidence="1 12" id="KW-0167">Capsid protein</keyword>
<evidence type="ECO:0000256" key="2">
    <source>
        <dbReference type="ARBA" id="ARBA00022581"/>
    </source>
</evidence>
<dbReference type="GO" id="GO:0044166">
    <property type="term" value="C:host cell endoplasmic reticulum lumen"/>
    <property type="evidence" value="ECO:0007669"/>
    <property type="project" value="UniProtKB-SubCell"/>
</dbReference>
<keyword evidence="6 12" id="KW-1152">Outer capsid protein</keyword>
<dbReference type="GO" id="GO:0046872">
    <property type="term" value="F:metal ion binding"/>
    <property type="evidence" value="ECO:0007669"/>
    <property type="project" value="UniProtKB-KW"/>
</dbReference>
<dbReference type="InterPro" id="IPR001963">
    <property type="entry name" value="VP7"/>
</dbReference>
<evidence type="ECO:0000313" key="13">
    <source>
        <dbReference type="EMBL" id="ASV45225.1"/>
    </source>
</evidence>
<keyword evidence="11 12" id="KW-1038">Host endoplasmic reticulum</keyword>
<keyword evidence="7 12" id="KW-0106">Calcium</keyword>
<protein>
    <recommendedName>
        <fullName evidence="12">Outer capsid glycoprotein VP7</fullName>
    </recommendedName>
</protein>
<dbReference type="Pfam" id="PF05868">
    <property type="entry name" value="Rotavirus_VP7"/>
    <property type="match status" value="1"/>
</dbReference>
<evidence type="ECO:0000256" key="8">
    <source>
        <dbReference type="ARBA" id="ARBA00022844"/>
    </source>
</evidence>
<evidence type="ECO:0000256" key="1">
    <source>
        <dbReference type="ARBA" id="ARBA00022561"/>
    </source>
</evidence>
<evidence type="ECO:0000256" key="10">
    <source>
        <dbReference type="ARBA" id="ARBA00023180"/>
    </source>
</evidence>
<dbReference type="EMBL" id="MF522281">
    <property type="protein sequence ID" value="ASV45225.1"/>
    <property type="molecule type" value="Genomic_RNA"/>
</dbReference>
<organism evidence="13">
    <name type="scientific">Rotavirus B</name>
    <dbReference type="NCBI Taxonomy" id="28876"/>
    <lineage>
        <taxon>Viruses</taxon>
        <taxon>Riboviria</taxon>
        <taxon>Orthornavirae</taxon>
        <taxon>Duplornaviricota</taxon>
        <taxon>Resentoviricetes</taxon>
        <taxon>Reovirales</taxon>
        <taxon>Sedoreoviridae</taxon>
        <taxon>Rotavirus</taxon>
        <taxon>Rotavirus betagastroenteritidis</taxon>
    </lineage>
</organism>
<comment type="subcellular location">
    <subcellularLocation>
        <location evidence="12">Virion</location>
    </subcellularLocation>
    <subcellularLocation>
        <location evidence="12">Host endoplasmic reticulum lumen</location>
    </subcellularLocation>
    <text evidence="12">The outer layer contains 780 copies of VP7, grouped as 260 trimers. Immature double-layered particles assembled in the cytoplasm bud across the membrane of the endoplasmic reticulum, acquiring during this process a transient lipid membrane that is modified with the ER resident viral glycoproteins NSP4 and VP7; these enveloped particles also contain VP4. As the particles move towards the interior of the ER cisternae, the transient lipid membrane and the non-structural protein NSP4 are lost, while the virus surface proteins VP4 and VP7 rearrange to form the outermost virus protein layer, yielding mature infectious triple-layered particles.</text>
</comment>
<dbReference type="HAMAP" id="MF_04130">
    <property type="entry name" value="Rota_VP7"/>
    <property type="match status" value="1"/>
</dbReference>